<accession>A0A0L6V5G1</accession>
<feature type="region of interest" description="Disordered" evidence="1">
    <location>
        <begin position="89"/>
        <end position="139"/>
    </location>
</feature>
<feature type="compositionally biased region" description="Basic and acidic residues" evidence="1">
    <location>
        <begin position="218"/>
        <end position="234"/>
    </location>
</feature>
<feature type="compositionally biased region" description="Polar residues" evidence="1">
    <location>
        <begin position="165"/>
        <end position="205"/>
    </location>
</feature>
<feature type="region of interest" description="Disordered" evidence="1">
    <location>
        <begin position="155"/>
        <end position="302"/>
    </location>
</feature>
<gene>
    <name evidence="3" type="ORF">VP01_2527g6</name>
</gene>
<feature type="compositionally biased region" description="Low complexity" evidence="1">
    <location>
        <begin position="540"/>
        <end position="550"/>
    </location>
</feature>
<evidence type="ECO:0000256" key="1">
    <source>
        <dbReference type="SAM" id="MobiDB-lite"/>
    </source>
</evidence>
<feature type="compositionally biased region" description="Polar residues" evidence="1">
    <location>
        <begin position="51"/>
        <end position="67"/>
    </location>
</feature>
<keyword evidence="4" id="KW-1185">Reference proteome</keyword>
<dbReference type="OrthoDB" id="2507576at2759"/>
<evidence type="ECO:0000259" key="2">
    <source>
        <dbReference type="Pfam" id="PF11976"/>
    </source>
</evidence>
<name>A0A0L6V5G1_9BASI</name>
<dbReference type="VEuPathDB" id="FungiDB:VP01_2527g6"/>
<evidence type="ECO:0000313" key="4">
    <source>
        <dbReference type="Proteomes" id="UP000037035"/>
    </source>
</evidence>
<feature type="region of interest" description="Disordered" evidence="1">
    <location>
        <begin position="532"/>
        <end position="561"/>
    </location>
</feature>
<dbReference type="InterPro" id="IPR029071">
    <property type="entry name" value="Ubiquitin-like_domsf"/>
</dbReference>
<dbReference type="SUPFAM" id="SSF54236">
    <property type="entry name" value="Ubiquitin-like"/>
    <property type="match status" value="1"/>
</dbReference>
<feature type="domain" description="Rad60/SUMO-like" evidence="2">
    <location>
        <begin position="569"/>
        <end position="646"/>
    </location>
</feature>
<dbReference type="Proteomes" id="UP000037035">
    <property type="component" value="Unassembled WGS sequence"/>
</dbReference>
<dbReference type="Gene3D" id="3.10.20.90">
    <property type="entry name" value="Phosphatidylinositol 3-kinase Catalytic Subunit, Chain A, domain 1"/>
    <property type="match status" value="1"/>
</dbReference>
<reference evidence="3 4" key="1">
    <citation type="submission" date="2015-08" db="EMBL/GenBank/DDBJ databases">
        <title>Next Generation Sequencing and Analysis of the Genome of Puccinia sorghi L Schw, the Causal Agent of Maize Common Rust.</title>
        <authorList>
            <person name="Rochi L."/>
            <person name="Burguener G."/>
            <person name="Darino M."/>
            <person name="Turjanski A."/>
            <person name="Kreff E."/>
            <person name="Dieguez M.J."/>
            <person name="Sacco F."/>
        </authorList>
    </citation>
    <scope>NUCLEOTIDE SEQUENCE [LARGE SCALE GENOMIC DNA]</scope>
    <source>
        <strain evidence="3 4">RO10H11247</strain>
    </source>
</reference>
<dbReference type="STRING" id="27349.A0A0L6V5G1"/>
<dbReference type="AlphaFoldDB" id="A0A0L6V5G1"/>
<dbReference type="InterPro" id="IPR022617">
    <property type="entry name" value="Rad60/SUMO-like_dom"/>
</dbReference>
<feature type="region of interest" description="Disordered" evidence="1">
    <location>
        <begin position="45"/>
        <end position="67"/>
    </location>
</feature>
<feature type="compositionally biased region" description="Acidic residues" evidence="1">
    <location>
        <begin position="251"/>
        <end position="264"/>
    </location>
</feature>
<organism evidence="3 4">
    <name type="scientific">Puccinia sorghi</name>
    <dbReference type="NCBI Taxonomy" id="27349"/>
    <lineage>
        <taxon>Eukaryota</taxon>
        <taxon>Fungi</taxon>
        <taxon>Dikarya</taxon>
        <taxon>Basidiomycota</taxon>
        <taxon>Pucciniomycotina</taxon>
        <taxon>Pucciniomycetes</taxon>
        <taxon>Pucciniales</taxon>
        <taxon>Pucciniaceae</taxon>
        <taxon>Puccinia</taxon>
    </lineage>
</organism>
<proteinExistence type="predicted"/>
<comment type="caution">
    <text evidence="3">The sequence shown here is derived from an EMBL/GenBank/DDBJ whole genome shotgun (WGS) entry which is preliminary data.</text>
</comment>
<sequence length="649" mass="71807">MQATPTREELLKESHRGTNTLQLAQHQWSTAGTSKIIPTTSKTTITHSKMPTKQNHRSTNPASLPSRMVSSSKALGIIQQMIPAHPYHHHKVSSCHPTPAAPPPSRPKPVRRPIKKVVPTHPDNHDFASQNKNDDDDFFNLSTRKPIQFVSKTLGLTAGSPAPSDWSQEILTEPTNPLSFSDPSASKSSTRASLDPISQSHNLVNLSGDESSSEDSQDSEHEPQDLKTKKRDSARPLPTWTKASRIIEVDSSSDDENEASDVVDENGALPGLKKRRKGKAGPSTSAPVRAKSKSPTPPPVESTEKAMEFFYQTLTHLEHVSAAQRQAIEARHRDEQAKLLETMIGLCDPSIPTFGSTFDDSKSATRTSSYPPNHDFGTPITFTVSMVLDPRIAAGTSRHAIDHFERAENFTMRSGERFELVYHKFHLSTGLPVNRLVVTHDNIKLSPFVTPQSVRIYGNANLSQSRDLFVFFFLTREPKESRSPSAPKKVYDVHAWEYVSSIRRHRAHVVPSQDEEEQLREEIKNLPIRSSEPLQEEVISGSKTGASAAATGGGGKRQEECRSTPAGLINLTVRTKDRQQVELSVKPTTTLRSIVKNSLIELGHSAHSSSTLPDPQKFKIHFDGEDLPFSSTVADHDLCDDDVLDLFFL</sequence>
<evidence type="ECO:0000313" key="3">
    <source>
        <dbReference type="EMBL" id="KNZ55988.1"/>
    </source>
</evidence>
<protein>
    <recommendedName>
        <fullName evidence="2">Rad60/SUMO-like domain-containing protein</fullName>
    </recommendedName>
</protein>
<dbReference type="Pfam" id="PF11976">
    <property type="entry name" value="Rad60-SLD"/>
    <property type="match status" value="1"/>
</dbReference>
<dbReference type="EMBL" id="LAVV01007422">
    <property type="protein sequence ID" value="KNZ55988.1"/>
    <property type="molecule type" value="Genomic_DNA"/>
</dbReference>